<proteinExistence type="inferred from homology"/>
<dbReference type="OrthoDB" id="9802824at2"/>
<comment type="catalytic activity">
    <reaction evidence="13">
        <text>GMP + diphosphate = guanine + 5-phospho-alpha-D-ribose 1-diphosphate</text>
        <dbReference type="Rhea" id="RHEA:25424"/>
        <dbReference type="ChEBI" id="CHEBI:16235"/>
        <dbReference type="ChEBI" id="CHEBI:33019"/>
        <dbReference type="ChEBI" id="CHEBI:58017"/>
        <dbReference type="ChEBI" id="CHEBI:58115"/>
        <dbReference type="EC" id="2.4.2.8"/>
    </reaction>
    <physiologicalReaction direction="right-to-left" evidence="13">
        <dbReference type="Rhea" id="RHEA:25426"/>
    </physiologicalReaction>
</comment>
<dbReference type="GO" id="GO:0006178">
    <property type="term" value="P:guanine salvage"/>
    <property type="evidence" value="ECO:0007669"/>
    <property type="project" value="TreeGrafter"/>
</dbReference>
<dbReference type="UniPathway" id="UPA00591">
    <property type="reaction ID" value="UER00648"/>
</dbReference>
<protein>
    <recommendedName>
        <fullName evidence="5 15">Hypoxanthine phosphoribosyltransferase</fullName>
        <ecNumber evidence="5 15">2.4.2.8</ecNumber>
    </recommendedName>
</protein>
<comment type="catalytic activity">
    <reaction evidence="14">
        <text>IMP + diphosphate = hypoxanthine + 5-phospho-alpha-D-ribose 1-diphosphate</text>
        <dbReference type="Rhea" id="RHEA:17973"/>
        <dbReference type="ChEBI" id="CHEBI:17368"/>
        <dbReference type="ChEBI" id="CHEBI:33019"/>
        <dbReference type="ChEBI" id="CHEBI:58017"/>
        <dbReference type="ChEBI" id="CHEBI:58053"/>
        <dbReference type="EC" id="2.4.2.8"/>
    </reaction>
    <physiologicalReaction direction="right-to-left" evidence="14">
        <dbReference type="Rhea" id="RHEA:17975"/>
    </physiologicalReaction>
</comment>
<evidence type="ECO:0000256" key="3">
    <source>
        <dbReference type="ARBA" id="ARBA00004669"/>
    </source>
</evidence>
<evidence type="ECO:0000256" key="2">
    <source>
        <dbReference type="ARBA" id="ARBA00004496"/>
    </source>
</evidence>
<dbReference type="CDD" id="cd06223">
    <property type="entry name" value="PRTases_typeI"/>
    <property type="match status" value="1"/>
</dbReference>
<dbReference type="Pfam" id="PF00156">
    <property type="entry name" value="Pribosyltran"/>
    <property type="match status" value="1"/>
</dbReference>
<dbReference type="GO" id="GO:0052657">
    <property type="term" value="F:guanine phosphoribosyltransferase activity"/>
    <property type="evidence" value="ECO:0007669"/>
    <property type="project" value="RHEA"/>
</dbReference>
<dbReference type="InterPro" id="IPR050408">
    <property type="entry name" value="HGPRT"/>
</dbReference>
<evidence type="ECO:0000256" key="4">
    <source>
        <dbReference type="ARBA" id="ARBA00008391"/>
    </source>
</evidence>
<evidence type="ECO:0000256" key="15">
    <source>
        <dbReference type="RuleBase" id="RU364099"/>
    </source>
</evidence>
<dbReference type="GO" id="GO:0004422">
    <property type="term" value="F:hypoxanthine phosphoribosyltransferase activity"/>
    <property type="evidence" value="ECO:0007669"/>
    <property type="project" value="InterPro"/>
</dbReference>
<dbReference type="InterPro" id="IPR000836">
    <property type="entry name" value="PRTase_dom"/>
</dbReference>
<evidence type="ECO:0000256" key="10">
    <source>
        <dbReference type="ARBA" id="ARBA00022726"/>
    </source>
</evidence>
<comment type="subcellular location">
    <subcellularLocation>
        <location evidence="2 15">Cytoplasm</location>
    </subcellularLocation>
</comment>
<evidence type="ECO:0000256" key="9">
    <source>
        <dbReference type="ARBA" id="ARBA00022723"/>
    </source>
</evidence>
<comment type="pathway">
    <text evidence="3 15">Purine metabolism; IMP biosynthesis via salvage pathway; IMP from hypoxanthine: step 1/1.</text>
</comment>
<comment type="cofactor">
    <cofactor evidence="1 15">
        <name>Mg(2+)</name>
        <dbReference type="ChEBI" id="CHEBI:18420"/>
    </cofactor>
</comment>
<accession>A0A2P2E413</accession>
<evidence type="ECO:0000256" key="5">
    <source>
        <dbReference type="ARBA" id="ARBA00011895"/>
    </source>
</evidence>
<keyword evidence="11 15" id="KW-0547">Nucleotide-binding</keyword>
<keyword evidence="6 15" id="KW-0963">Cytoplasm</keyword>
<keyword evidence="9 15" id="KW-0479">Metal-binding</keyword>
<keyword evidence="7 15" id="KW-0328">Glycosyltransferase</keyword>
<keyword evidence="10 15" id="KW-0660">Purine salvage</keyword>
<dbReference type="AlphaFoldDB" id="A0A2P2E413"/>
<evidence type="ECO:0000313" key="17">
    <source>
        <dbReference type="EMBL" id="GBF51627.1"/>
    </source>
</evidence>
<dbReference type="EC" id="2.4.2.8" evidence="5 15"/>
<dbReference type="GO" id="GO:0005829">
    <property type="term" value="C:cytosol"/>
    <property type="evidence" value="ECO:0007669"/>
    <property type="project" value="TreeGrafter"/>
</dbReference>
<keyword evidence="12 15" id="KW-0460">Magnesium</keyword>
<name>A0A2P2E413_9LEPT</name>
<evidence type="ECO:0000256" key="7">
    <source>
        <dbReference type="ARBA" id="ARBA00022676"/>
    </source>
</evidence>
<gene>
    <name evidence="17" type="primary">hpt</name>
    <name evidence="17" type="ORF">LPTSP4_31650</name>
</gene>
<dbReference type="PANTHER" id="PTHR43340:SF1">
    <property type="entry name" value="HYPOXANTHINE PHOSPHORIBOSYLTRANSFERASE"/>
    <property type="match status" value="1"/>
</dbReference>
<dbReference type="InterPro" id="IPR029057">
    <property type="entry name" value="PRTase-like"/>
</dbReference>
<evidence type="ECO:0000256" key="8">
    <source>
        <dbReference type="ARBA" id="ARBA00022679"/>
    </source>
</evidence>
<dbReference type="GO" id="GO:0000166">
    <property type="term" value="F:nucleotide binding"/>
    <property type="evidence" value="ECO:0007669"/>
    <property type="project" value="UniProtKB-KW"/>
</dbReference>
<keyword evidence="18" id="KW-1185">Reference proteome</keyword>
<feature type="domain" description="Phosphoribosyltransferase" evidence="16">
    <location>
        <begin position="4"/>
        <end position="154"/>
    </location>
</feature>
<dbReference type="NCBIfam" id="TIGR01203">
    <property type="entry name" value="HGPRTase"/>
    <property type="match status" value="1"/>
</dbReference>
<evidence type="ECO:0000256" key="12">
    <source>
        <dbReference type="ARBA" id="ARBA00022842"/>
    </source>
</evidence>
<evidence type="ECO:0000256" key="11">
    <source>
        <dbReference type="ARBA" id="ARBA00022741"/>
    </source>
</evidence>
<evidence type="ECO:0000256" key="13">
    <source>
        <dbReference type="ARBA" id="ARBA00048811"/>
    </source>
</evidence>
<dbReference type="GO" id="GO:0046100">
    <property type="term" value="P:hypoxanthine metabolic process"/>
    <property type="evidence" value="ECO:0007669"/>
    <property type="project" value="TreeGrafter"/>
</dbReference>
<organism evidence="17 18">
    <name type="scientific">Leptospira ryugenii</name>
    <dbReference type="NCBI Taxonomy" id="1917863"/>
    <lineage>
        <taxon>Bacteria</taxon>
        <taxon>Pseudomonadati</taxon>
        <taxon>Spirochaetota</taxon>
        <taxon>Spirochaetia</taxon>
        <taxon>Leptospirales</taxon>
        <taxon>Leptospiraceae</taxon>
        <taxon>Leptospira</taxon>
    </lineage>
</organism>
<keyword evidence="8 15" id="KW-0808">Transferase</keyword>
<evidence type="ECO:0000256" key="1">
    <source>
        <dbReference type="ARBA" id="ARBA00001946"/>
    </source>
</evidence>
<dbReference type="EMBL" id="BFBB01000008">
    <property type="protein sequence ID" value="GBF51627.1"/>
    <property type="molecule type" value="Genomic_DNA"/>
</dbReference>
<dbReference type="GO" id="GO:0032264">
    <property type="term" value="P:IMP salvage"/>
    <property type="evidence" value="ECO:0007669"/>
    <property type="project" value="UniProtKB-UniPathway"/>
</dbReference>
<dbReference type="SUPFAM" id="SSF53271">
    <property type="entry name" value="PRTase-like"/>
    <property type="match status" value="1"/>
</dbReference>
<reference evidence="17 18" key="1">
    <citation type="submission" date="2018-02" db="EMBL/GenBank/DDBJ databases">
        <title>Novel Leptospira species isolated from soil and water in Japan.</title>
        <authorList>
            <person name="Nakao R."/>
            <person name="Masuzawa T."/>
        </authorList>
    </citation>
    <scope>NUCLEOTIDE SEQUENCE [LARGE SCALE GENOMIC DNA]</scope>
    <source>
        <strain evidence="17 18">YH101</strain>
    </source>
</reference>
<dbReference type="GO" id="GO:0032263">
    <property type="term" value="P:GMP salvage"/>
    <property type="evidence" value="ECO:0007669"/>
    <property type="project" value="TreeGrafter"/>
</dbReference>
<evidence type="ECO:0000256" key="14">
    <source>
        <dbReference type="ARBA" id="ARBA00049402"/>
    </source>
</evidence>
<dbReference type="Gene3D" id="3.40.50.2020">
    <property type="match status" value="1"/>
</dbReference>
<evidence type="ECO:0000313" key="18">
    <source>
        <dbReference type="Proteomes" id="UP000245133"/>
    </source>
</evidence>
<dbReference type="Proteomes" id="UP000245133">
    <property type="component" value="Unassembled WGS sequence"/>
</dbReference>
<dbReference type="GO" id="GO:0000287">
    <property type="term" value="F:magnesium ion binding"/>
    <property type="evidence" value="ECO:0007669"/>
    <property type="project" value="TreeGrafter"/>
</dbReference>
<dbReference type="RefSeq" id="WP_108977940.1">
    <property type="nucleotide sequence ID" value="NZ_BFBB01000008.1"/>
</dbReference>
<evidence type="ECO:0000259" key="16">
    <source>
        <dbReference type="Pfam" id="PF00156"/>
    </source>
</evidence>
<dbReference type="InterPro" id="IPR005904">
    <property type="entry name" value="Hxn_phspho_trans"/>
</dbReference>
<evidence type="ECO:0000256" key="6">
    <source>
        <dbReference type="ARBA" id="ARBA00022490"/>
    </source>
</evidence>
<dbReference type="PANTHER" id="PTHR43340">
    <property type="entry name" value="HYPOXANTHINE-GUANINE PHOSPHORIBOSYLTRANSFERASE"/>
    <property type="match status" value="1"/>
</dbReference>
<dbReference type="FunFam" id="3.40.50.2020:FF:000006">
    <property type="entry name" value="Hypoxanthine phosphoribosyltransferase"/>
    <property type="match status" value="1"/>
</dbReference>
<comment type="similarity">
    <text evidence="4 15">Belongs to the purine/pyrimidine phosphoribosyltransferase family.</text>
</comment>
<dbReference type="GO" id="GO:0006166">
    <property type="term" value="P:purine ribonucleoside salvage"/>
    <property type="evidence" value="ECO:0007669"/>
    <property type="project" value="UniProtKB-KW"/>
</dbReference>
<comment type="caution">
    <text evidence="17">The sequence shown here is derived from an EMBL/GenBank/DDBJ whole genome shotgun (WGS) entry which is preliminary data.</text>
</comment>
<sequence length="173" mass="19643">MKVLYSEQQIKSRVEEIGKEIARDFLGEQLLLLGVLNGGFIFTADLCRSIAIPHEVDFIGVSSYGDGTSSSGNVQYTKTPKEKIRDQNIILVEDIVDTGNTIEFLWNALKQYNPKEIRIAALFWKKEKAKKTIPVHYPGFVIQDEFVIGYGLDYAGKYRNLPYVGIYESNELQ</sequence>